<keyword evidence="7 10" id="KW-0812">Transmembrane</keyword>
<dbReference type="Proteomes" id="UP000001520">
    <property type="component" value="Chromosome"/>
</dbReference>
<dbReference type="STRING" id="639282.DEFDS_0401"/>
<dbReference type="PANTHER" id="PTHR42922">
    <property type="entry name" value="PHOSPHATE TRANSPORT SYSTEM PERMEASE PROTEIN PSTA"/>
    <property type="match status" value="1"/>
</dbReference>
<protein>
    <recommendedName>
        <fullName evidence="3 10">Phosphate transport system permease protein PstA</fullName>
    </recommendedName>
</protein>
<feature type="transmembrane region" description="Helical" evidence="10">
    <location>
        <begin position="253"/>
        <end position="275"/>
    </location>
</feature>
<dbReference type="SUPFAM" id="SSF161098">
    <property type="entry name" value="MetI-like"/>
    <property type="match status" value="1"/>
</dbReference>
<sequence>MKNNIRRRKIINAFALSVAMFCALLGLFWLVFILFDILKEGISYITPDLFLEDPAPPGIEGGGLRNAFIGQILIIIVATIIGVPLGILGGTYLAEYGKNSRIAKFVSTLADIMISVPAIVVGTFVYAVMVRPLGHFSGWAGGVSLAIIMLPIVVRTTEDMLRLIPDELREAAFALGAPYYKVIMNVVYKGAATGILTGVILAIARVAGEAAPLLFTSFNNSFFTMNLNEPTPSLTVTIFQYAMGPYEDWHQKAWAASFIITFTILIVTIIARLLIKWRYKK</sequence>
<evidence type="ECO:0000313" key="12">
    <source>
        <dbReference type="EMBL" id="BAI79895.1"/>
    </source>
</evidence>
<organism evidence="12 13">
    <name type="scientific">Deferribacter desulfuricans (strain DSM 14783 / JCM 11476 / NBRC 101012 / SSM1)</name>
    <dbReference type="NCBI Taxonomy" id="639282"/>
    <lineage>
        <taxon>Bacteria</taxon>
        <taxon>Pseudomonadati</taxon>
        <taxon>Deferribacterota</taxon>
        <taxon>Deferribacteres</taxon>
        <taxon>Deferribacterales</taxon>
        <taxon>Deferribacteraceae</taxon>
        <taxon>Deferribacter</taxon>
    </lineage>
</organism>
<evidence type="ECO:0000256" key="1">
    <source>
        <dbReference type="ARBA" id="ARBA00004651"/>
    </source>
</evidence>
<keyword evidence="5 10" id="KW-1003">Cell membrane</keyword>
<dbReference type="PANTHER" id="PTHR42922:SF1">
    <property type="entry name" value="PHOSPHATE TRANSPORT SYSTEM PERMEASE PROTEIN PSTA"/>
    <property type="match status" value="1"/>
</dbReference>
<evidence type="ECO:0000256" key="8">
    <source>
        <dbReference type="ARBA" id="ARBA00022989"/>
    </source>
</evidence>
<feature type="transmembrane region" description="Helical" evidence="10">
    <location>
        <begin position="186"/>
        <end position="207"/>
    </location>
</feature>
<evidence type="ECO:0000313" key="13">
    <source>
        <dbReference type="Proteomes" id="UP000001520"/>
    </source>
</evidence>
<feature type="transmembrane region" description="Helical" evidence="10">
    <location>
        <begin position="105"/>
        <end position="130"/>
    </location>
</feature>
<evidence type="ECO:0000256" key="10">
    <source>
        <dbReference type="RuleBase" id="RU363043"/>
    </source>
</evidence>
<comment type="similarity">
    <text evidence="2 10">Belongs to the binding-protein-dependent transport system permease family. CysTW subfamily.</text>
</comment>
<dbReference type="Pfam" id="PF00528">
    <property type="entry name" value="BPD_transp_1"/>
    <property type="match status" value="1"/>
</dbReference>
<dbReference type="PROSITE" id="PS50928">
    <property type="entry name" value="ABC_TM1"/>
    <property type="match status" value="1"/>
</dbReference>
<keyword evidence="8 10" id="KW-1133">Transmembrane helix</keyword>
<feature type="domain" description="ABC transmembrane type-1" evidence="11">
    <location>
        <begin position="68"/>
        <end position="271"/>
    </location>
</feature>
<evidence type="ECO:0000256" key="9">
    <source>
        <dbReference type="ARBA" id="ARBA00023136"/>
    </source>
</evidence>
<dbReference type="EMBL" id="AP011529">
    <property type="protein sequence ID" value="BAI79895.1"/>
    <property type="molecule type" value="Genomic_DNA"/>
</dbReference>
<evidence type="ECO:0000256" key="2">
    <source>
        <dbReference type="ARBA" id="ARBA00007069"/>
    </source>
</evidence>
<feature type="transmembrane region" description="Helical" evidence="10">
    <location>
        <begin position="68"/>
        <end position="93"/>
    </location>
</feature>
<evidence type="ECO:0000256" key="4">
    <source>
        <dbReference type="ARBA" id="ARBA00022448"/>
    </source>
</evidence>
<accession>D3PBC2</accession>
<dbReference type="GO" id="GO:0005886">
    <property type="term" value="C:plasma membrane"/>
    <property type="evidence" value="ECO:0007669"/>
    <property type="project" value="UniProtKB-SubCell"/>
</dbReference>
<feature type="transmembrane region" description="Helical" evidence="10">
    <location>
        <begin position="136"/>
        <end position="154"/>
    </location>
</feature>
<dbReference type="InterPro" id="IPR051408">
    <property type="entry name" value="Phosphate_transprt_permease"/>
</dbReference>
<feature type="transmembrane region" description="Helical" evidence="10">
    <location>
        <begin position="12"/>
        <end position="35"/>
    </location>
</feature>
<dbReference type="CDD" id="cd06261">
    <property type="entry name" value="TM_PBP2"/>
    <property type="match status" value="1"/>
</dbReference>
<proteinExistence type="inferred from homology"/>
<dbReference type="InterPro" id="IPR005672">
    <property type="entry name" value="Phosphate_PstA"/>
</dbReference>
<evidence type="ECO:0000259" key="11">
    <source>
        <dbReference type="PROSITE" id="PS50928"/>
    </source>
</evidence>
<dbReference type="NCBIfam" id="TIGR00974">
    <property type="entry name" value="3a0107s02c"/>
    <property type="match status" value="1"/>
</dbReference>
<dbReference type="HOGENOM" id="CLU_033621_2_0_0"/>
<evidence type="ECO:0000256" key="6">
    <source>
        <dbReference type="ARBA" id="ARBA00022592"/>
    </source>
</evidence>
<keyword evidence="6" id="KW-0592">Phosphate transport</keyword>
<dbReference type="RefSeq" id="WP_013007143.1">
    <property type="nucleotide sequence ID" value="NC_013939.1"/>
</dbReference>
<evidence type="ECO:0000256" key="3">
    <source>
        <dbReference type="ARBA" id="ARBA00016864"/>
    </source>
</evidence>
<dbReference type="InterPro" id="IPR000515">
    <property type="entry name" value="MetI-like"/>
</dbReference>
<reference evidence="12 13" key="1">
    <citation type="journal article" date="2010" name="DNA Res.">
        <title>Bacterial lifestyle in a deep-sea hydrothermal vent chimney revealed by the genome sequence of the thermophilic bacterium Deferribacter desulfuricans SSM1.</title>
        <authorList>
            <person name="Takaki Y."/>
            <person name="Shimamura S."/>
            <person name="Nakagawa S."/>
            <person name="Fukuhara Y."/>
            <person name="Horikawa H."/>
            <person name="Ankai A."/>
            <person name="Harada T."/>
            <person name="Hosoyama A."/>
            <person name="Oguchi A."/>
            <person name="Fukui S."/>
            <person name="Fujita N."/>
            <person name="Takami H."/>
            <person name="Takai K."/>
        </authorList>
    </citation>
    <scope>NUCLEOTIDE SEQUENCE [LARGE SCALE GENOMIC DNA]</scope>
    <source>
        <strain evidence="13">DSM 14783 / JCM 11476 / NBRC 101012 / SSM1</strain>
    </source>
</reference>
<gene>
    <name evidence="12" type="primary">pstA</name>
    <name evidence="12" type="ordered locus">DEFDS_0401</name>
</gene>
<dbReference type="KEGG" id="ddf:DEFDS_0401"/>
<keyword evidence="13" id="KW-1185">Reference proteome</keyword>
<dbReference type="Gene3D" id="1.10.3720.10">
    <property type="entry name" value="MetI-like"/>
    <property type="match status" value="1"/>
</dbReference>
<dbReference type="eggNOG" id="COG0581">
    <property type="taxonomic scope" value="Bacteria"/>
</dbReference>
<dbReference type="InterPro" id="IPR035906">
    <property type="entry name" value="MetI-like_sf"/>
</dbReference>
<name>D3PBC2_DEFDS</name>
<keyword evidence="4" id="KW-0813">Transport</keyword>
<evidence type="ECO:0000256" key="7">
    <source>
        <dbReference type="ARBA" id="ARBA00022692"/>
    </source>
</evidence>
<dbReference type="AlphaFoldDB" id="D3PBC2"/>
<keyword evidence="9 10" id="KW-0472">Membrane</keyword>
<dbReference type="GO" id="GO:0035435">
    <property type="term" value="P:phosphate ion transmembrane transport"/>
    <property type="evidence" value="ECO:0007669"/>
    <property type="project" value="InterPro"/>
</dbReference>
<comment type="subcellular location">
    <subcellularLocation>
        <location evidence="1 10">Cell membrane</location>
        <topology evidence="1 10">Multi-pass membrane protein</topology>
    </subcellularLocation>
</comment>
<evidence type="ECO:0000256" key="5">
    <source>
        <dbReference type="ARBA" id="ARBA00022475"/>
    </source>
</evidence>
<dbReference type="GO" id="GO:0005315">
    <property type="term" value="F:phosphate transmembrane transporter activity"/>
    <property type="evidence" value="ECO:0007669"/>
    <property type="project" value="InterPro"/>
</dbReference>